<keyword evidence="2" id="KW-1185">Reference proteome</keyword>
<proteinExistence type="predicted"/>
<sequence>MVRQILGVVPRVMSYFEIWPPAFTTYSVLVPAFMDIPRCDLGRGISPDLRSLVAYVSSRSFGCGYCSAHAAGIGTMFRGAGGSLERNREAMNPQACNLFSPADQAAIDFANAIAEVPTGIREEHRIAIAKHYSEDHEESIVLSATLMGFLNCCIDVLGMVLERRMLHQAEQYLSGSGWEAGNKYEEEYDRELVEADPDEDTKLGPLGMARSMVGLIAFDRKALANIEGRPAKLEAQLHKELGFVPSYIRRTSRVPVKRVWAHMLIERICGTNGSVDPRHKLIMSFVAAKLFDDRLLAAQFAHLAVRAGADPKELRAALITGRCEDPRAEAGYALARASTRAPVTLQLQLIEALMEHYTPAEIMELVVVVSVISMLRRYSAFYPEDRYEDAVANFVAEHGQHIGLSTKPGQTGRSWDEIAFKHRLSAA</sequence>
<dbReference type="Gene3D" id="1.20.1290.10">
    <property type="entry name" value="AhpD-like"/>
    <property type="match status" value="2"/>
</dbReference>
<dbReference type="EMBL" id="ABCS01000028">
    <property type="protein sequence ID" value="EDM78660.1"/>
    <property type="molecule type" value="Genomic_DNA"/>
</dbReference>
<dbReference type="PANTHER" id="PTHR35446">
    <property type="entry name" value="SI:CH211-175M2.5"/>
    <property type="match status" value="1"/>
</dbReference>
<comment type="caution">
    <text evidence="1">The sequence shown here is derived from an EMBL/GenBank/DDBJ whole genome shotgun (WGS) entry which is preliminary data.</text>
</comment>
<name>A6G658_9BACT</name>
<evidence type="ECO:0000313" key="2">
    <source>
        <dbReference type="Proteomes" id="UP000005801"/>
    </source>
</evidence>
<dbReference type="STRING" id="391625.PPSIR1_29453"/>
<dbReference type="Proteomes" id="UP000005801">
    <property type="component" value="Unassembled WGS sequence"/>
</dbReference>
<dbReference type="OrthoDB" id="9801997at2"/>
<dbReference type="PANTHER" id="PTHR35446:SF2">
    <property type="entry name" value="CARBOXYMUCONOLACTONE DECARBOXYLASE-LIKE DOMAIN-CONTAINING PROTEIN"/>
    <property type="match status" value="1"/>
</dbReference>
<reference evidence="1 2" key="1">
    <citation type="submission" date="2007-06" db="EMBL/GenBank/DDBJ databases">
        <authorList>
            <person name="Shimkets L."/>
            <person name="Ferriera S."/>
            <person name="Johnson J."/>
            <person name="Kravitz S."/>
            <person name="Beeson K."/>
            <person name="Sutton G."/>
            <person name="Rogers Y.-H."/>
            <person name="Friedman R."/>
            <person name="Frazier M."/>
            <person name="Venter J.C."/>
        </authorList>
    </citation>
    <scope>NUCLEOTIDE SEQUENCE [LARGE SCALE GENOMIC DNA]</scope>
    <source>
        <strain evidence="1 2">SIR-1</strain>
    </source>
</reference>
<dbReference type="SUPFAM" id="SSF69118">
    <property type="entry name" value="AhpD-like"/>
    <property type="match status" value="2"/>
</dbReference>
<protein>
    <submittedName>
        <fullName evidence="1">Probable fusion protein</fullName>
    </submittedName>
</protein>
<organism evidence="1 2">
    <name type="scientific">Plesiocystis pacifica SIR-1</name>
    <dbReference type="NCBI Taxonomy" id="391625"/>
    <lineage>
        <taxon>Bacteria</taxon>
        <taxon>Pseudomonadati</taxon>
        <taxon>Myxococcota</taxon>
        <taxon>Polyangia</taxon>
        <taxon>Nannocystales</taxon>
        <taxon>Nannocystaceae</taxon>
        <taxon>Plesiocystis</taxon>
    </lineage>
</organism>
<gene>
    <name evidence="1" type="ORF">PPSIR1_29453</name>
</gene>
<accession>A6G658</accession>
<dbReference type="RefSeq" id="WP_006972207.1">
    <property type="nucleotide sequence ID" value="NZ_ABCS01000028.1"/>
</dbReference>
<dbReference type="InterPro" id="IPR029032">
    <property type="entry name" value="AhpD-like"/>
</dbReference>
<dbReference type="AlphaFoldDB" id="A6G658"/>
<evidence type="ECO:0000313" key="1">
    <source>
        <dbReference type="EMBL" id="EDM78660.1"/>
    </source>
</evidence>
<dbReference type="eggNOG" id="COG2128">
    <property type="taxonomic scope" value="Bacteria"/>
</dbReference>